<proteinExistence type="predicted"/>
<sequence length="292" mass="31318">MVQYSQIRGKVSSFNKRFLSDSDAVGTKVDVNVASKNFTLHADRKANGKTSGNLKLSDNFKIGGKLYDLSTVVKTGDVQELSVGTAVTDELRVRLGAVSKKPVINNEGKVTDNAGVSLGFSYNTAKCGMSTDVKYIHQRHTELEVSGACLYKDFTFGGKTKLNVQEQDFNAALKNLELGARGDFGKYATYVVLSDEFNGVKGGVECQVDGTADTVFAESEYTINKENSVKLAVGLQKSLASGASAAVRLTNDFQIGAAYTATVNRNLIATVAANVDTNTNKSKIGLDLKFTF</sequence>
<dbReference type="InterPro" id="IPR023614">
    <property type="entry name" value="Porin_dom_sf"/>
</dbReference>
<dbReference type="EMBL" id="HBGD01006065">
    <property type="protein sequence ID" value="CAD9081804.1"/>
    <property type="molecule type" value="Transcribed_RNA"/>
</dbReference>
<evidence type="ECO:0008006" key="2">
    <source>
        <dbReference type="Google" id="ProtNLM"/>
    </source>
</evidence>
<organism evidence="1">
    <name type="scientific">Percolomonas cosmopolitus</name>
    <dbReference type="NCBI Taxonomy" id="63605"/>
    <lineage>
        <taxon>Eukaryota</taxon>
        <taxon>Discoba</taxon>
        <taxon>Heterolobosea</taxon>
        <taxon>Tetramitia</taxon>
        <taxon>Eutetramitia</taxon>
        <taxon>Percolomonadidae</taxon>
        <taxon>Percolomonas</taxon>
    </lineage>
</organism>
<gene>
    <name evidence="1" type="ORF">PCOS0759_LOCUS5044</name>
</gene>
<dbReference type="Gene3D" id="2.40.160.10">
    <property type="entry name" value="Porin"/>
    <property type="match status" value="1"/>
</dbReference>
<accession>A0A7S1PH91</accession>
<evidence type="ECO:0000313" key="1">
    <source>
        <dbReference type="EMBL" id="CAD9081804.1"/>
    </source>
</evidence>
<protein>
    <recommendedName>
        <fullName evidence="2">Voltage-dependent anion-selective channel protein</fullName>
    </recommendedName>
</protein>
<dbReference type="AlphaFoldDB" id="A0A7S1PH91"/>
<reference evidence="1" key="1">
    <citation type="submission" date="2021-01" db="EMBL/GenBank/DDBJ databases">
        <authorList>
            <person name="Corre E."/>
            <person name="Pelletier E."/>
            <person name="Niang G."/>
            <person name="Scheremetjew M."/>
            <person name="Finn R."/>
            <person name="Kale V."/>
            <person name="Holt S."/>
            <person name="Cochrane G."/>
            <person name="Meng A."/>
            <person name="Brown T."/>
            <person name="Cohen L."/>
        </authorList>
    </citation>
    <scope>NUCLEOTIDE SEQUENCE</scope>
    <source>
        <strain evidence="1">WS</strain>
    </source>
</reference>
<name>A0A7S1PH91_9EUKA</name>